<dbReference type="KEGG" id="dho:Dia5BBH33_21230"/>
<feature type="transmembrane region" description="Helical" evidence="1">
    <location>
        <begin position="20"/>
        <end position="41"/>
    </location>
</feature>
<evidence type="ECO:0000256" key="1">
    <source>
        <dbReference type="SAM" id="Phobius"/>
    </source>
</evidence>
<keyword evidence="1" id="KW-0812">Transmembrane</keyword>
<keyword evidence="1" id="KW-0472">Membrane</keyword>
<keyword evidence="3" id="KW-1185">Reference proteome</keyword>
<proteinExistence type="predicted"/>
<organism evidence="2 3">
    <name type="scientific">Dialister hominis</name>
    <dbReference type="NCBI Taxonomy" id="2582419"/>
    <lineage>
        <taxon>Bacteria</taxon>
        <taxon>Bacillati</taxon>
        <taxon>Bacillota</taxon>
        <taxon>Negativicutes</taxon>
        <taxon>Veillonellales</taxon>
        <taxon>Veillonellaceae</taxon>
        <taxon>Dialister</taxon>
    </lineage>
</organism>
<accession>A0A8D4UW98</accession>
<gene>
    <name evidence="2" type="ORF">Dia5BBH33_21230</name>
</gene>
<evidence type="ECO:0000313" key="2">
    <source>
        <dbReference type="EMBL" id="BBK26188.1"/>
    </source>
</evidence>
<sequence>MLAASAQSDNERGCDKMVNHFVAASFLRLYFIIFSSAVSLLRKNARKPPYPHKTFNYIVLGGNPYTHYFCDVFP</sequence>
<keyword evidence="1" id="KW-1133">Transmembrane helix</keyword>
<dbReference type="EMBL" id="AP019697">
    <property type="protein sequence ID" value="BBK26188.1"/>
    <property type="molecule type" value="Genomic_DNA"/>
</dbReference>
<name>A0A8D4UW98_9FIRM</name>
<evidence type="ECO:0000313" key="3">
    <source>
        <dbReference type="Proteomes" id="UP000320585"/>
    </source>
</evidence>
<reference evidence="3" key="1">
    <citation type="submission" date="2019-05" db="EMBL/GenBank/DDBJ databases">
        <title>Complete genome sequencing of Dialister sp. strain 5BBH33.</title>
        <authorList>
            <person name="Sakamoto M."/>
            <person name="Murakami T."/>
            <person name="Mori H."/>
        </authorList>
    </citation>
    <scope>NUCLEOTIDE SEQUENCE [LARGE SCALE GENOMIC DNA]</scope>
    <source>
        <strain evidence="3">5BBH33</strain>
    </source>
</reference>
<protein>
    <submittedName>
        <fullName evidence="2">Uncharacterized protein</fullName>
    </submittedName>
</protein>
<dbReference type="AlphaFoldDB" id="A0A8D4UW98"/>
<dbReference type="Proteomes" id="UP000320585">
    <property type="component" value="Chromosome"/>
</dbReference>